<keyword evidence="2" id="KW-0812">Transmembrane</keyword>
<evidence type="ECO:0000313" key="4">
    <source>
        <dbReference type="Proteomes" id="UP001317629"/>
    </source>
</evidence>
<keyword evidence="2" id="KW-1133">Transmembrane helix</keyword>
<keyword evidence="3" id="KW-0614">Plasmid</keyword>
<gene>
    <name evidence="3" type="ORF">SS37A_37620</name>
</gene>
<geneLocation type="plasmid" evidence="3 4">
    <name>pSS37A-Re-1</name>
</geneLocation>
<proteinExistence type="predicted"/>
<keyword evidence="4" id="KW-1185">Reference proteome</keyword>
<evidence type="ECO:0000256" key="2">
    <source>
        <dbReference type="SAM" id="Phobius"/>
    </source>
</evidence>
<organism evidence="3 4">
    <name type="scientific">Methylocystis iwaonis</name>
    <dbReference type="NCBI Taxonomy" id="2885079"/>
    <lineage>
        <taxon>Bacteria</taxon>
        <taxon>Pseudomonadati</taxon>
        <taxon>Pseudomonadota</taxon>
        <taxon>Alphaproteobacteria</taxon>
        <taxon>Hyphomicrobiales</taxon>
        <taxon>Methylocystaceae</taxon>
        <taxon>Methylocystis</taxon>
    </lineage>
</organism>
<keyword evidence="2" id="KW-0472">Membrane</keyword>
<accession>A0ABN6VMG2</accession>
<dbReference type="InterPro" id="IPR046104">
    <property type="entry name" value="DUF6041"/>
</dbReference>
<feature type="transmembrane region" description="Helical" evidence="2">
    <location>
        <begin position="77"/>
        <end position="97"/>
    </location>
</feature>
<dbReference type="RefSeq" id="WP_281932196.1">
    <property type="nucleotide sequence ID" value="NZ_AP027143.1"/>
</dbReference>
<dbReference type="Proteomes" id="UP001317629">
    <property type="component" value="Plasmid pSS37A-Re-1"/>
</dbReference>
<name>A0ABN6VMG2_9HYPH</name>
<dbReference type="Pfam" id="PF19507">
    <property type="entry name" value="DUF6041"/>
    <property type="match status" value="1"/>
</dbReference>
<evidence type="ECO:0000313" key="3">
    <source>
        <dbReference type="EMBL" id="BDV36232.1"/>
    </source>
</evidence>
<feature type="region of interest" description="Disordered" evidence="1">
    <location>
        <begin position="127"/>
        <end position="150"/>
    </location>
</feature>
<dbReference type="EMBL" id="AP027143">
    <property type="protein sequence ID" value="BDV36232.1"/>
    <property type="molecule type" value="Genomic_DNA"/>
</dbReference>
<sequence length="150" mass="16280">MRYARYIFGLLYVLAGLAKAFPDIENVPQTLRTAAFNNTGTILEPISRWLADHGGVVTVIVGVALFASGVSYLFDRLVMAAAVGQLAMIACFIAILAKTTPEIVAIDLPFAIVAILLIRDKLQKRRAPATPPTAKQDDLRQRASAVTQNR</sequence>
<protein>
    <recommendedName>
        <fullName evidence="5">DoxX family protein</fullName>
    </recommendedName>
</protein>
<evidence type="ECO:0000256" key="1">
    <source>
        <dbReference type="SAM" id="MobiDB-lite"/>
    </source>
</evidence>
<feature type="transmembrane region" description="Helical" evidence="2">
    <location>
        <begin position="53"/>
        <end position="70"/>
    </location>
</feature>
<feature type="transmembrane region" description="Helical" evidence="2">
    <location>
        <begin position="103"/>
        <end position="119"/>
    </location>
</feature>
<evidence type="ECO:0008006" key="5">
    <source>
        <dbReference type="Google" id="ProtNLM"/>
    </source>
</evidence>
<reference evidence="3 4" key="1">
    <citation type="journal article" date="2023" name="Int. J. Syst. Evol. Microbiol.">
        <title>Methylocystis iwaonis sp. nov., a type II methane-oxidizing bacterium from surface soil of a rice paddy field in Japan, and emended description of the genus Methylocystis (ex Whittenbury et al. 1970) Bowman et al. 1993.</title>
        <authorList>
            <person name="Kaise H."/>
            <person name="Sawadogo J.B."/>
            <person name="Alam M.S."/>
            <person name="Ueno C."/>
            <person name="Dianou D."/>
            <person name="Shinjo R."/>
            <person name="Asakawa S."/>
        </authorList>
    </citation>
    <scope>NUCLEOTIDE SEQUENCE [LARGE SCALE GENOMIC DNA]</scope>
    <source>
        <strain evidence="3 4">SS37A-Re</strain>
    </source>
</reference>